<sequence length="161" mass="16089">MRGGFVGACSGAITIAAHGLGGGETPSENALVLLLVTCAAVGVWAGSAAASGRLPVLVLQLCAGQAIGHIAITIAAEHSHDLLPSTSMLAAHCAAALVCGALIFSAERLYRVTASTLRQVVVVLAPLVVDEAPLPALPAYRPDVVLRLLVSSGLGTRGPPA</sequence>
<keyword evidence="3" id="KW-1185">Reference proteome</keyword>
<protein>
    <submittedName>
        <fullName evidence="2">Uncharacterized protein</fullName>
    </submittedName>
</protein>
<name>A0A848KKU0_9NOCA</name>
<dbReference type="AlphaFoldDB" id="A0A848KKU0"/>
<organism evidence="2 3">
    <name type="scientific">Antrihabitans stalactiti</name>
    <dbReference type="NCBI Taxonomy" id="2584121"/>
    <lineage>
        <taxon>Bacteria</taxon>
        <taxon>Bacillati</taxon>
        <taxon>Actinomycetota</taxon>
        <taxon>Actinomycetes</taxon>
        <taxon>Mycobacteriales</taxon>
        <taxon>Nocardiaceae</taxon>
        <taxon>Antrihabitans</taxon>
    </lineage>
</organism>
<gene>
    <name evidence="2" type="ORF">FGL95_21385</name>
</gene>
<feature type="transmembrane region" description="Helical" evidence="1">
    <location>
        <begin position="29"/>
        <end position="49"/>
    </location>
</feature>
<feature type="transmembrane region" description="Helical" evidence="1">
    <location>
        <begin position="82"/>
        <end position="104"/>
    </location>
</feature>
<proteinExistence type="predicted"/>
<keyword evidence="1" id="KW-1133">Transmembrane helix</keyword>
<accession>A0A848KKU0</accession>
<evidence type="ECO:0000256" key="1">
    <source>
        <dbReference type="SAM" id="Phobius"/>
    </source>
</evidence>
<evidence type="ECO:0000313" key="2">
    <source>
        <dbReference type="EMBL" id="NMN97594.1"/>
    </source>
</evidence>
<reference evidence="2 3" key="2">
    <citation type="submission" date="2020-06" db="EMBL/GenBank/DDBJ databases">
        <title>Antribacter stalactiti gen. nov., sp. nov., a new member of the family Nacardiaceae isolated from a cave.</title>
        <authorList>
            <person name="Kim I.S."/>
        </authorList>
    </citation>
    <scope>NUCLEOTIDE SEQUENCE [LARGE SCALE GENOMIC DNA]</scope>
    <source>
        <strain evidence="2 3">YC2-7</strain>
    </source>
</reference>
<comment type="caution">
    <text evidence="2">The sequence shown here is derived from an EMBL/GenBank/DDBJ whole genome shotgun (WGS) entry which is preliminary data.</text>
</comment>
<keyword evidence="1" id="KW-0812">Transmembrane</keyword>
<dbReference type="Proteomes" id="UP000535543">
    <property type="component" value="Unassembled WGS sequence"/>
</dbReference>
<keyword evidence="1" id="KW-0472">Membrane</keyword>
<evidence type="ECO:0000313" key="3">
    <source>
        <dbReference type="Proteomes" id="UP000535543"/>
    </source>
</evidence>
<dbReference type="EMBL" id="VCQU01000008">
    <property type="protein sequence ID" value="NMN97594.1"/>
    <property type="molecule type" value="Genomic_DNA"/>
</dbReference>
<reference evidence="2 3" key="1">
    <citation type="submission" date="2019-05" db="EMBL/GenBank/DDBJ databases">
        <authorList>
            <person name="Lee S.D."/>
        </authorList>
    </citation>
    <scope>NUCLEOTIDE SEQUENCE [LARGE SCALE GENOMIC DNA]</scope>
    <source>
        <strain evidence="2 3">YC2-7</strain>
    </source>
</reference>